<evidence type="ECO:0000313" key="1">
    <source>
        <dbReference type="EMBL" id="QEL20915.1"/>
    </source>
</evidence>
<protein>
    <submittedName>
        <fullName evidence="1">Uncharacterized protein</fullName>
    </submittedName>
</protein>
<gene>
    <name evidence="1" type="ORF">PX52LOC_08038</name>
</gene>
<dbReference type="RefSeq" id="WP_149115159.1">
    <property type="nucleotide sequence ID" value="NZ_CP042425.1"/>
</dbReference>
<keyword evidence="2" id="KW-1185">Reference proteome</keyword>
<reference evidence="2" key="1">
    <citation type="submission" date="2019-08" db="EMBL/GenBank/DDBJ databases">
        <title>Limnoglobus roseus gen. nov., sp. nov., a novel freshwater planctomycete with a giant genome from the family Gemmataceae.</title>
        <authorList>
            <person name="Kulichevskaya I.S."/>
            <person name="Naumoff D.G."/>
            <person name="Miroshnikov K."/>
            <person name="Ivanova A."/>
            <person name="Philippov D.A."/>
            <person name="Hakobyan A."/>
            <person name="Rijpstra I.C."/>
            <person name="Sinninghe Damste J.S."/>
            <person name="Liesack W."/>
            <person name="Dedysh S.N."/>
        </authorList>
    </citation>
    <scope>NUCLEOTIDE SEQUENCE [LARGE SCALE GENOMIC DNA]</scope>
    <source>
        <strain evidence="2">PX52</strain>
    </source>
</reference>
<dbReference type="Proteomes" id="UP000324974">
    <property type="component" value="Chromosome"/>
</dbReference>
<sequence>MPEMLNEMVKVWTHKKWVEERSKKEFGPVPSGACPKVKMGEALDAFFKAAQKGCQLGHPAAEALQEKLKTYLAAVEKKYPKFHAHVKGMLAKAVEEYAKTAKDVVGAAGKYGENRMLIQNTMLKIVSGMTTYPAACKPLHDALTAFCVQAAAAKRFNAALDATDRAPLLAAVAEWSRDWSRPSYDKMQGAFGKYPLGL</sequence>
<evidence type="ECO:0000313" key="2">
    <source>
        <dbReference type="Proteomes" id="UP000324974"/>
    </source>
</evidence>
<dbReference type="EMBL" id="CP042425">
    <property type="protein sequence ID" value="QEL20915.1"/>
    <property type="molecule type" value="Genomic_DNA"/>
</dbReference>
<organism evidence="1 2">
    <name type="scientific">Limnoglobus roseus</name>
    <dbReference type="NCBI Taxonomy" id="2598579"/>
    <lineage>
        <taxon>Bacteria</taxon>
        <taxon>Pseudomonadati</taxon>
        <taxon>Planctomycetota</taxon>
        <taxon>Planctomycetia</taxon>
        <taxon>Gemmatales</taxon>
        <taxon>Gemmataceae</taxon>
        <taxon>Limnoglobus</taxon>
    </lineage>
</organism>
<accession>A0A5C1AQM0</accession>
<dbReference type="KEGG" id="lrs:PX52LOC_08038"/>
<proteinExistence type="predicted"/>
<dbReference type="AlphaFoldDB" id="A0A5C1AQM0"/>
<name>A0A5C1AQM0_9BACT</name>